<sequence length="358" mass="40455">MAMTAAQEERERRKDPRSKRYTAYSSPESNVHLTAVDSDYSEPMSGLQLAPDSGTFDYPPPFSTAEEAVEFYSRVDVPDDYTSAVGEAYRRQRQQRIEQWRDAQVAQRLEAVSQDDAARQAVVVRQEVEDMAPDDSAVGPEINRRDFGQLARASMLAETAEIFSQAGEDHQAQRLRSAQFILAGKRFTLDEAHISAETAEDARDIRDHPQEDVARVIRDELVPQLQSLRAESTQQQAQVHELMEGQLAEIVTQLSRSGDTSEASRQLLEVIKKNSGTSLDNDVASFKMLSRKLEHLASRTDHQTARVDHQTDTLNYTAREVGDHLGTQAWKIHDAEMQIGDKRRQHDYKHGVPVRITK</sequence>
<gene>
    <name evidence="2" type="ORF">GCM10025790_21730</name>
</gene>
<dbReference type="EMBL" id="BAABLW010000007">
    <property type="protein sequence ID" value="GAA4924176.1"/>
    <property type="molecule type" value="Genomic_DNA"/>
</dbReference>
<evidence type="ECO:0000313" key="2">
    <source>
        <dbReference type="EMBL" id="GAA4924176.1"/>
    </source>
</evidence>
<proteinExistence type="predicted"/>
<feature type="region of interest" description="Disordered" evidence="1">
    <location>
        <begin position="1"/>
        <end position="29"/>
    </location>
</feature>
<comment type="caution">
    <text evidence="2">The sequence shown here is derived from an EMBL/GenBank/DDBJ whole genome shotgun (WGS) entry which is preliminary data.</text>
</comment>
<accession>A0ABP9G041</accession>
<name>A0ABP9G041_9MICC</name>
<organism evidence="2 3">
    <name type="scientific">Nesterenkonia rhizosphaerae</name>
    <dbReference type="NCBI Taxonomy" id="1348272"/>
    <lineage>
        <taxon>Bacteria</taxon>
        <taxon>Bacillati</taxon>
        <taxon>Actinomycetota</taxon>
        <taxon>Actinomycetes</taxon>
        <taxon>Micrococcales</taxon>
        <taxon>Micrococcaceae</taxon>
        <taxon>Nesterenkonia</taxon>
    </lineage>
</organism>
<dbReference type="RefSeq" id="WP_345478030.1">
    <property type="nucleotide sequence ID" value="NZ_BAABLW010000007.1"/>
</dbReference>
<keyword evidence="3" id="KW-1185">Reference proteome</keyword>
<protein>
    <submittedName>
        <fullName evidence="2">Uncharacterized protein</fullName>
    </submittedName>
</protein>
<evidence type="ECO:0000313" key="3">
    <source>
        <dbReference type="Proteomes" id="UP001500368"/>
    </source>
</evidence>
<reference evidence="3" key="1">
    <citation type="journal article" date="2019" name="Int. J. Syst. Evol. Microbiol.">
        <title>The Global Catalogue of Microorganisms (GCM) 10K type strain sequencing project: providing services to taxonomists for standard genome sequencing and annotation.</title>
        <authorList>
            <consortium name="The Broad Institute Genomics Platform"/>
            <consortium name="The Broad Institute Genome Sequencing Center for Infectious Disease"/>
            <person name="Wu L."/>
            <person name="Ma J."/>
        </authorList>
    </citation>
    <scope>NUCLEOTIDE SEQUENCE [LARGE SCALE GENOMIC DNA]</scope>
    <source>
        <strain evidence="3">JCM 19129</strain>
    </source>
</reference>
<evidence type="ECO:0000256" key="1">
    <source>
        <dbReference type="SAM" id="MobiDB-lite"/>
    </source>
</evidence>
<dbReference type="Proteomes" id="UP001500368">
    <property type="component" value="Unassembled WGS sequence"/>
</dbReference>